<keyword evidence="5 7" id="KW-0862">Zinc</keyword>
<feature type="domain" description="Nin one binding (NOB1) Zn-ribbon-like" evidence="10">
    <location>
        <begin position="300"/>
        <end position="371"/>
    </location>
</feature>
<comment type="similarity">
    <text evidence="1 7">Belongs to the NOB1 family.</text>
</comment>
<dbReference type="InterPro" id="IPR014881">
    <property type="entry name" value="NOB1_Zn-bd"/>
</dbReference>
<evidence type="ECO:0000256" key="8">
    <source>
        <dbReference type="PIRSR" id="PIRSR037125-1"/>
    </source>
</evidence>
<dbReference type="EMBL" id="PDNA01000153">
    <property type="protein sequence ID" value="PGH09404.1"/>
    <property type="molecule type" value="Genomic_DNA"/>
</dbReference>
<keyword evidence="3 7" id="KW-0479">Metal-binding</keyword>
<dbReference type="InterPro" id="IPR036283">
    <property type="entry name" value="NOB1_Zf-like_sf"/>
</dbReference>
<dbReference type="Pfam" id="PF08772">
    <property type="entry name" value="Zn_ribbon_NOB1"/>
    <property type="match status" value="1"/>
</dbReference>
<feature type="compositionally biased region" description="Basic and acidic residues" evidence="9">
    <location>
        <begin position="137"/>
        <end position="147"/>
    </location>
</feature>
<evidence type="ECO:0000256" key="5">
    <source>
        <dbReference type="ARBA" id="ARBA00022833"/>
    </source>
</evidence>
<sequence length="451" mass="50047">MAEPTTTDPGPPKPIHTLILDAGPLIKNIPPVSTLLSKSHSLLTTPAVISEIRDPVARQRVETLYLPFLTQRTPKPESLRVVAEFARKTGDRAVLSRQDLEIVALAYEVECERNGGDWRLRSEPGQKRINGMPPPPAKEEGEEKKEGEEEGKEEEGVDGEQKPVDEGDVVEAIADDLQATKLESTEDEQQPAQQAPVETEGNKKEVKFTEPQAEDNESPEAEEEVEDEDEKIDESDSDADGWITPSNIKKRQARDAAKEEGSSAENKTMQVATLTTDFAMQNVLLQMNLNLLSDRTMQRIRHLKSYILRCHGCFATTKDMEKQFCPRCGRPTLNRVACSTSASGVFKLHLKRNMQWNTRGNVFSVPKPTAGSSNGKWKGGGGQGGWGSELVFAEDQKEYVRSVEEEGRSRRKERDLMDADYLPGILTGERQKGGGRAKVGAGRNVNSKKRR</sequence>
<dbReference type="Proteomes" id="UP000224634">
    <property type="component" value="Unassembled WGS sequence"/>
</dbReference>
<accession>A0A2B7XCM3</accession>
<feature type="binding site" evidence="8">
    <location>
        <position position="310"/>
    </location>
    <ligand>
        <name>Zn(2+)</name>
        <dbReference type="ChEBI" id="CHEBI:29105"/>
    </ligand>
</feature>
<dbReference type="STRING" id="1447883.A0A2B7XCM3"/>
<evidence type="ECO:0000256" key="9">
    <source>
        <dbReference type="SAM" id="MobiDB-lite"/>
    </source>
</evidence>
<name>A0A2B7XCM3_POLH7</name>
<dbReference type="PANTHER" id="PTHR12814">
    <property type="entry name" value="RNA-BINDING PROTEIN NOB1"/>
    <property type="match status" value="1"/>
</dbReference>
<feature type="compositionally biased region" description="Basic and acidic residues" evidence="9">
    <location>
        <begin position="116"/>
        <end position="126"/>
    </location>
</feature>
<dbReference type="PIRSF" id="PIRSF037125">
    <property type="entry name" value="D-site_20S_pre-rRNA_nuclease"/>
    <property type="match status" value="1"/>
</dbReference>
<evidence type="ECO:0000313" key="13">
    <source>
        <dbReference type="Proteomes" id="UP000224634"/>
    </source>
</evidence>
<feature type="compositionally biased region" description="Acidic residues" evidence="9">
    <location>
        <begin position="212"/>
        <end position="239"/>
    </location>
</feature>
<evidence type="ECO:0000256" key="7">
    <source>
        <dbReference type="PIRNR" id="PIRNR037125"/>
    </source>
</evidence>
<dbReference type="FunFam" id="3.40.50.1010:FF:000020">
    <property type="entry name" value="20S-pre-rRNA D-site endonuclease NOB1"/>
    <property type="match status" value="1"/>
</dbReference>
<evidence type="ECO:0000256" key="4">
    <source>
        <dbReference type="ARBA" id="ARBA00022801"/>
    </source>
</evidence>
<dbReference type="SUPFAM" id="SSF144206">
    <property type="entry name" value="NOB1 zinc finger-like"/>
    <property type="match status" value="1"/>
</dbReference>
<keyword evidence="4" id="KW-0378">Hydrolase</keyword>
<comment type="subcellular location">
    <subcellularLocation>
        <location evidence="7">Nucleus</location>
        <location evidence="7">Nucleolus</location>
    </subcellularLocation>
</comment>
<organism evidence="12 13">
    <name type="scientific">Polytolypa hystricis (strain UAMH7299)</name>
    <dbReference type="NCBI Taxonomy" id="1447883"/>
    <lineage>
        <taxon>Eukaryota</taxon>
        <taxon>Fungi</taxon>
        <taxon>Dikarya</taxon>
        <taxon>Ascomycota</taxon>
        <taxon>Pezizomycotina</taxon>
        <taxon>Eurotiomycetes</taxon>
        <taxon>Eurotiomycetidae</taxon>
        <taxon>Onygenales</taxon>
        <taxon>Onygenales incertae sedis</taxon>
        <taxon>Polytolypa</taxon>
    </lineage>
</organism>
<dbReference type="InterPro" id="IPR017117">
    <property type="entry name" value="Nob1_euk"/>
</dbReference>
<evidence type="ECO:0000256" key="6">
    <source>
        <dbReference type="ARBA" id="ARBA00023242"/>
    </source>
</evidence>
<keyword evidence="13" id="KW-1185">Reference proteome</keyword>
<protein>
    <recommendedName>
        <fullName evidence="7">20S-pre-rRNA D-site endonuclease NOB1</fullName>
    </recommendedName>
</protein>
<feature type="binding site" evidence="8">
    <location>
        <position position="313"/>
    </location>
    <ligand>
        <name>Zn(2+)</name>
        <dbReference type="ChEBI" id="CHEBI:29105"/>
    </ligand>
</feature>
<dbReference type="Gene3D" id="6.20.210.10">
    <property type="entry name" value="Nin one binding (NOB1), Zn-ribbon-like"/>
    <property type="match status" value="1"/>
</dbReference>
<dbReference type="GO" id="GO:0005730">
    <property type="term" value="C:nucleolus"/>
    <property type="evidence" value="ECO:0007669"/>
    <property type="project" value="UniProtKB-SubCell"/>
</dbReference>
<evidence type="ECO:0000259" key="10">
    <source>
        <dbReference type="Pfam" id="PF08772"/>
    </source>
</evidence>
<feature type="region of interest" description="Disordered" evidence="9">
    <location>
        <begin position="403"/>
        <end position="451"/>
    </location>
</feature>
<dbReference type="PANTHER" id="PTHR12814:SF2">
    <property type="entry name" value="RNA-BINDING PROTEIN NOB1"/>
    <property type="match status" value="1"/>
</dbReference>
<feature type="region of interest" description="Disordered" evidence="9">
    <location>
        <begin position="116"/>
        <end position="267"/>
    </location>
</feature>
<dbReference type="CDD" id="cd09876">
    <property type="entry name" value="PIN_Nob1-like"/>
    <property type="match status" value="1"/>
</dbReference>
<dbReference type="InterPro" id="IPR039907">
    <property type="entry name" value="NOB1"/>
</dbReference>
<dbReference type="AlphaFoldDB" id="A0A2B7XCM3"/>
<reference evidence="12 13" key="1">
    <citation type="submission" date="2017-10" db="EMBL/GenBank/DDBJ databases">
        <title>Comparative genomics in systemic dimorphic fungi from Ajellomycetaceae.</title>
        <authorList>
            <person name="Munoz J.F."/>
            <person name="Mcewen J.G."/>
            <person name="Clay O.K."/>
            <person name="Cuomo C.A."/>
        </authorList>
    </citation>
    <scope>NUCLEOTIDE SEQUENCE [LARGE SCALE GENOMIC DNA]</scope>
    <source>
        <strain evidence="12 13">UAMH7299</strain>
    </source>
</reference>
<gene>
    <name evidence="12" type="ORF">AJ80_07679</name>
</gene>
<evidence type="ECO:0000313" key="12">
    <source>
        <dbReference type="EMBL" id="PGH09404.1"/>
    </source>
</evidence>
<feature type="compositionally biased region" description="Basic and acidic residues" evidence="9">
    <location>
        <begin position="403"/>
        <end position="417"/>
    </location>
</feature>
<dbReference type="InterPro" id="IPR033411">
    <property type="entry name" value="Ribonuclease_PIN"/>
</dbReference>
<dbReference type="GO" id="GO:0004521">
    <property type="term" value="F:RNA endonuclease activity"/>
    <property type="evidence" value="ECO:0007669"/>
    <property type="project" value="UniProtKB-UniRule"/>
</dbReference>
<feature type="binding site" evidence="8">
    <location>
        <position position="325"/>
    </location>
    <ligand>
        <name>Zn(2+)</name>
        <dbReference type="ChEBI" id="CHEBI:29105"/>
    </ligand>
</feature>
<comment type="function">
    <text evidence="7">Required for the synthesis of 40S ribosome subunits. Has a role in processing 20S pre-rRNA into the mature 18S rRNA, where it is required for cleavage at the 3' end of the mature 18S rRNA (D-site). Accompanies the 20S pre-rRNA from the nucleus to the cytoplasm.</text>
</comment>
<evidence type="ECO:0000259" key="11">
    <source>
        <dbReference type="Pfam" id="PF17146"/>
    </source>
</evidence>
<keyword evidence="2" id="KW-0540">Nuclease</keyword>
<dbReference type="GO" id="GO:0030688">
    <property type="term" value="C:preribosome, small subunit precursor"/>
    <property type="evidence" value="ECO:0007669"/>
    <property type="project" value="TreeGrafter"/>
</dbReference>
<dbReference type="GO" id="GO:0016787">
    <property type="term" value="F:hydrolase activity"/>
    <property type="evidence" value="ECO:0007669"/>
    <property type="project" value="UniProtKB-KW"/>
</dbReference>
<keyword evidence="6 7" id="KW-0539">Nucleus</keyword>
<evidence type="ECO:0000256" key="2">
    <source>
        <dbReference type="ARBA" id="ARBA00022722"/>
    </source>
</evidence>
<feature type="compositionally biased region" description="Acidic residues" evidence="9">
    <location>
        <begin position="148"/>
        <end position="158"/>
    </location>
</feature>
<dbReference type="OrthoDB" id="446759at2759"/>
<dbReference type="GO" id="GO:0046872">
    <property type="term" value="F:metal ion binding"/>
    <property type="evidence" value="ECO:0007669"/>
    <property type="project" value="UniProtKB-UniRule"/>
</dbReference>
<feature type="binding site" evidence="8">
    <location>
        <position position="328"/>
    </location>
    <ligand>
        <name>Zn(2+)</name>
        <dbReference type="ChEBI" id="CHEBI:29105"/>
    </ligand>
</feature>
<evidence type="ECO:0000256" key="3">
    <source>
        <dbReference type="ARBA" id="ARBA00022723"/>
    </source>
</evidence>
<feature type="domain" description="Ribonuclease PIN" evidence="11">
    <location>
        <begin position="18"/>
        <end position="109"/>
    </location>
</feature>
<dbReference type="Pfam" id="PF17146">
    <property type="entry name" value="PIN_6"/>
    <property type="match status" value="1"/>
</dbReference>
<evidence type="ECO:0000256" key="1">
    <source>
        <dbReference type="ARBA" id="ARBA00005858"/>
    </source>
</evidence>
<dbReference type="GO" id="GO:0030490">
    <property type="term" value="P:maturation of SSU-rRNA"/>
    <property type="evidence" value="ECO:0007669"/>
    <property type="project" value="TreeGrafter"/>
</dbReference>
<proteinExistence type="inferred from homology"/>
<dbReference type="GO" id="GO:0005737">
    <property type="term" value="C:cytoplasm"/>
    <property type="evidence" value="ECO:0007669"/>
    <property type="project" value="UniProtKB-ARBA"/>
</dbReference>
<feature type="region of interest" description="Disordered" evidence="9">
    <location>
        <begin position="360"/>
        <end position="382"/>
    </location>
</feature>
<dbReference type="Gene3D" id="3.40.50.1010">
    <property type="entry name" value="5'-nuclease"/>
    <property type="match status" value="1"/>
</dbReference>
<comment type="caution">
    <text evidence="12">The sequence shown here is derived from an EMBL/GenBank/DDBJ whole genome shotgun (WGS) entry which is preliminary data.</text>
</comment>